<protein>
    <submittedName>
        <fullName evidence="3">MGMT family protein</fullName>
    </submittedName>
</protein>
<dbReference type="GO" id="GO:0003824">
    <property type="term" value="F:catalytic activity"/>
    <property type="evidence" value="ECO:0007669"/>
    <property type="project" value="InterPro"/>
</dbReference>
<reference evidence="3" key="1">
    <citation type="submission" date="2021-06" db="EMBL/GenBank/DDBJ databases">
        <title>Novel species in genus Arthrobacter.</title>
        <authorList>
            <person name="Zhang G."/>
        </authorList>
    </citation>
    <scope>NUCLEOTIDE SEQUENCE</scope>
    <source>
        <strain evidence="3">Zg-ZUI122</strain>
    </source>
</reference>
<dbReference type="InterPro" id="IPR036217">
    <property type="entry name" value="MethylDNA_cys_MeTrfase_DNAb"/>
</dbReference>
<dbReference type="PANTHER" id="PTHR42942">
    <property type="entry name" value="6-O-METHYLGUANINE DNA METHYLTRANSFERASE"/>
    <property type="match status" value="1"/>
</dbReference>
<gene>
    <name evidence="3" type="ORF">KG104_13555</name>
</gene>
<dbReference type="Gene3D" id="1.10.10.10">
    <property type="entry name" value="Winged helix-like DNA-binding domain superfamily/Winged helix DNA-binding domain"/>
    <property type="match status" value="1"/>
</dbReference>
<organism evidence="3 4">
    <name type="scientific">Arthrobacter sunyaminii</name>
    <dbReference type="NCBI Taxonomy" id="2816859"/>
    <lineage>
        <taxon>Bacteria</taxon>
        <taxon>Bacillati</taxon>
        <taxon>Actinomycetota</taxon>
        <taxon>Actinomycetes</taxon>
        <taxon>Micrococcales</taxon>
        <taxon>Micrococcaceae</taxon>
        <taxon>Arthrobacter</taxon>
    </lineage>
</organism>
<keyword evidence="1" id="KW-0227">DNA damage</keyword>
<dbReference type="EMBL" id="CP076456">
    <property type="protein sequence ID" value="QWQ35491.1"/>
    <property type="molecule type" value="Genomic_DNA"/>
</dbReference>
<dbReference type="KEGG" id="asun:KG104_13555"/>
<keyword evidence="4" id="KW-1185">Reference proteome</keyword>
<proteinExistence type="predicted"/>
<dbReference type="RefSeq" id="WP_207347963.1">
    <property type="nucleotide sequence ID" value="NZ_CP076456.1"/>
</dbReference>
<dbReference type="SUPFAM" id="SSF46767">
    <property type="entry name" value="Methylated DNA-protein cysteine methyltransferase, C-terminal domain"/>
    <property type="match status" value="1"/>
</dbReference>
<sequence>MRNDYVEAVRSVVELIPPAHVLSYGDVAEILSHGGPRQVGAVLSRHGAGLPWWRVIRAGGEPPRCHGRRAWEHYAAEGTPVTGTPDDDGGGYRVRIGAARWSPSETDWAVFEVLRAGLGGIGPEVSAGRDEVET</sequence>
<dbReference type="PANTHER" id="PTHR42942:SF1">
    <property type="entry name" value="ALKYLTRANSFERASE-LIKE PROTEIN 1"/>
    <property type="match status" value="1"/>
</dbReference>
<dbReference type="InterPro" id="IPR036388">
    <property type="entry name" value="WH-like_DNA-bd_sf"/>
</dbReference>
<dbReference type="InterPro" id="IPR014048">
    <property type="entry name" value="MethylDNA_cys_MeTrfase_DNA-bd"/>
</dbReference>
<feature type="domain" description="Methylated-DNA-[protein]-cysteine S-methyltransferase DNA binding" evidence="2">
    <location>
        <begin position="7"/>
        <end position="63"/>
    </location>
</feature>
<dbReference type="Proteomes" id="UP000680588">
    <property type="component" value="Chromosome"/>
</dbReference>
<name>A0A975PD09_9MICC</name>
<evidence type="ECO:0000313" key="4">
    <source>
        <dbReference type="Proteomes" id="UP000680588"/>
    </source>
</evidence>
<accession>A0A975PD09</accession>
<dbReference type="Pfam" id="PF01035">
    <property type="entry name" value="DNA_binding_1"/>
    <property type="match status" value="1"/>
</dbReference>
<evidence type="ECO:0000256" key="1">
    <source>
        <dbReference type="ARBA" id="ARBA00022763"/>
    </source>
</evidence>
<dbReference type="CDD" id="cd06445">
    <property type="entry name" value="ATase"/>
    <property type="match status" value="1"/>
</dbReference>
<evidence type="ECO:0000313" key="3">
    <source>
        <dbReference type="EMBL" id="QWQ35491.1"/>
    </source>
</evidence>
<evidence type="ECO:0000259" key="2">
    <source>
        <dbReference type="Pfam" id="PF01035"/>
    </source>
</evidence>
<dbReference type="AlphaFoldDB" id="A0A975PD09"/>
<dbReference type="InterPro" id="IPR052520">
    <property type="entry name" value="ATL_DNA_repair"/>
</dbReference>
<dbReference type="GO" id="GO:0006281">
    <property type="term" value="P:DNA repair"/>
    <property type="evidence" value="ECO:0007669"/>
    <property type="project" value="InterPro"/>
</dbReference>